<keyword evidence="17" id="KW-1185">Reference proteome</keyword>
<gene>
    <name evidence="16" type="primary">ABSGL_14105.1 scaffold 14385</name>
</gene>
<evidence type="ECO:0000256" key="14">
    <source>
        <dbReference type="RuleBase" id="RU367039"/>
    </source>
</evidence>
<evidence type="ECO:0000313" key="16">
    <source>
        <dbReference type="EMBL" id="SAM08442.1"/>
    </source>
</evidence>
<feature type="binding site" evidence="13">
    <location>
        <position position="96"/>
    </location>
    <ligand>
        <name>Fe cation</name>
        <dbReference type="ChEBI" id="CHEBI:24875"/>
        <label>1</label>
    </ligand>
</feature>
<dbReference type="PANTHER" id="PTHR12588:SF0">
    <property type="entry name" value="INOSITOL OXYGENASE"/>
    <property type="match status" value="1"/>
</dbReference>
<comment type="cofactor">
    <cofactor evidence="13 14">
        <name>Fe cation</name>
        <dbReference type="ChEBI" id="CHEBI:24875"/>
    </cofactor>
    <text evidence="13 14">Binds 2 iron ions per subunit.</text>
</comment>
<dbReference type="OMA" id="RYNTKYG"/>
<comment type="catalytic activity">
    <reaction evidence="11 14">
        <text>myo-inositol + O2 = D-glucuronate + H2O + H(+)</text>
        <dbReference type="Rhea" id="RHEA:23696"/>
        <dbReference type="ChEBI" id="CHEBI:15377"/>
        <dbReference type="ChEBI" id="CHEBI:15378"/>
        <dbReference type="ChEBI" id="CHEBI:15379"/>
        <dbReference type="ChEBI" id="CHEBI:17268"/>
        <dbReference type="ChEBI" id="CHEBI:58720"/>
        <dbReference type="EC" id="1.13.99.1"/>
    </reaction>
</comment>
<sequence>MRNLTNLLPEASPAWSKTKKPPTEFRDYTKADTTQPTISEFYRQNHLHQTLDHVLAQKAKYCDHRTTPMGIWQVLEILDQFVDESDPDTEMSQIMHSLQSAEAARKDGQPRWMILTALIHDIGKWLAVCGEPQWTVVGDTFPVGCQISPKVVYYPFFSSNPDTAVYGDSKYGIYAPHCGLNNLHMSFGHDEYLYHVCKDYLPKEALYVIRFHSFYSWHTGGEYTWFMDEEDHRMMKWVKQFNQYDLYSKAEETPNVEALKPYYLELIDEFFPKVIQW</sequence>
<proteinExistence type="inferred from homology"/>
<evidence type="ECO:0000256" key="11">
    <source>
        <dbReference type="ARBA" id="ARBA00048271"/>
    </source>
</evidence>
<evidence type="ECO:0000256" key="7">
    <source>
        <dbReference type="ARBA" id="ARBA00022723"/>
    </source>
</evidence>
<dbReference type="GO" id="GO:0050113">
    <property type="term" value="F:inositol oxygenase activity"/>
    <property type="evidence" value="ECO:0007669"/>
    <property type="project" value="UniProtKB-UniRule"/>
</dbReference>
<evidence type="ECO:0000256" key="6">
    <source>
        <dbReference type="ARBA" id="ARBA00022490"/>
    </source>
</evidence>
<dbReference type="GO" id="GO:0005737">
    <property type="term" value="C:cytoplasm"/>
    <property type="evidence" value="ECO:0007669"/>
    <property type="project" value="UniProtKB-SubCell"/>
</dbReference>
<feature type="binding site" evidence="13">
    <location>
        <position position="189"/>
    </location>
    <ligand>
        <name>Fe cation</name>
        <dbReference type="ChEBI" id="CHEBI:24875"/>
        <label>1</label>
    </ligand>
</feature>
<dbReference type="Pfam" id="PF05153">
    <property type="entry name" value="MIOX"/>
    <property type="match status" value="1"/>
</dbReference>
<dbReference type="OrthoDB" id="5151075at2759"/>
<feature type="binding site" evidence="13">
    <location>
        <position position="120"/>
    </location>
    <ligand>
        <name>Fe cation</name>
        <dbReference type="ChEBI" id="CHEBI:24875"/>
        <label>1</label>
    </ligand>
</feature>
<dbReference type="InParanoid" id="A0A168SHF0"/>
<feature type="binding site" evidence="12">
    <location>
        <position position="124"/>
    </location>
    <ligand>
        <name>substrate</name>
    </ligand>
</feature>
<dbReference type="UniPathway" id="UPA00111">
    <property type="reaction ID" value="UER00527"/>
</dbReference>
<dbReference type="AlphaFoldDB" id="A0A168SHF0"/>
<accession>A0A168SHF0</accession>
<evidence type="ECO:0000256" key="2">
    <source>
        <dbReference type="ARBA" id="ARBA00005167"/>
    </source>
</evidence>
<dbReference type="InterPro" id="IPR007828">
    <property type="entry name" value="Inositol_oxygenase"/>
</dbReference>
<reference evidence="16" key="1">
    <citation type="submission" date="2016-04" db="EMBL/GenBank/DDBJ databases">
        <authorList>
            <person name="Evans L.H."/>
            <person name="Alamgir A."/>
            <person name="Owens N."/>
            <person name="Weber N.D."/>
            <person name="Virtaneva K."/>
            <person name="Barbian K."/>
            <person name="Babar A."/>
            <person name="Rosenke K."/>
        </authorList>
    </citation>
    <scope>NUCLEOTIDE SEQUENCE [LARGE SCALE GENOMIC DNA]</scope>
    <source>
        <strain evidence="16">CBS 101.48</strain>
    </source>
</reference>
<comment type="subcellular location">
    <subcellularLocation>
        <location evidence="1 14">Cytoplasm</location>
    </subcellularLocation>
</comment>
<dbReference type="STRING" id="4829.A0A168SHF0"/>
<comment type="similarity">
    <text evidence="3 14">Belongs to the myo-inositol oxygenase family.</text>
</comment>
<feature type="binding site" evidence="12">
    <location>
        <begin position="212"/>
        <end position="213"/>
    </location>
    <ligand>
        <name>substrate</name>
    </ligand>
</feature>
<evidence type="ECO:0000256" key="3">
    <source>
        <dbReference type="ARBA" id="ARBA00005286"/>
    </source>
</evidence>
<feature type="binding site" evidence="13">
    <location>
        <position position="121"/>
    </location>
    <ligand>
        <name>Fe cation</name>
        <dbReference type="ChEBI" id="CHEBI:24875"/>
        <label>1</label>
    </ligand>
</feature>
<dbReference type="GO" id="GO:0019310">
    <property type="term" value="P:inositol catabolic process"/>
    <property type="evidence" value="ECO:0007669"/>
    <property type="project" value="UniProtKB-UniRule"/>
</dbReference>
<dbReference type="Gene3D" id="1.10.3210.10">
    <property type="entry name" value="Hypothetical protein af1432"/>
    <property type="match status" value="1"/>
</dbReference>
<name>A0A168SHF0_ABSGL</name>
<evidence type="ECO:0000256" key="10">
    <source>
        <dbReference type="ARBA" id="ARBA00029668"/>
    </source>
</evidence>
<keyword evidence="6 14" id="KW-0963">Cytoplasm</keyword>
<organism evidence="16">
    <name type="scientific">Absidia glauca</name>
    <name type="common">Pin mould</name>
    <dbReference type="NCBI Taxonomy" id="4829"/>
    <lineage>
        <taxon>Eukaryota</taxon>
        <taxon>Fungi</taxon>
        <taxon>Fungi incertae sedis</taxon>
        <taxon>Mucoromycota</taxon>
        <taxon>Mucoromycotina</taxon>
        <taxon>Mucoromycetes</taxon>
        <taxon>Mucorales</taxon>
        <taxon>Cunninghamellaceae</taxon>
        <taxon>Absidia</taxon>
    </lineage>
</organism>
<feature type="binding site" evidence="13">
    <location>
        <position position="212"/>
    </location>
    <ligand>
        <name>Fe cation</name>
        <dbReference type="ChEBI" id="CHEBI:24875"/>
        <label>1</label>
    </ligand>
</feature>
<evidence type="ECO:0000313" key="17">
    <source>
        <dbReference type="Proteomes" id="UP000078561"/>
    </source>
</evidence>
<dbReference type="GO" id="GO:0005506">
    <property type="term" value="F:iron ion binding"/>
    <property type="evidence" value="ECO:0007669"/>
    <property type="project" value="InterPro"/>
</dbReference>
<evidence type="ECO:0000256" key="8">
    <source>
        <dbReference type="ARBA" id="ARBA00023002"/>
    </source>
</evidence>
<feature type="binding site" evidence="12">
    <location>
        <begin position="83"/>
        <end position="85"/>
    </location>
    <ligand>
        <name>substrate</name>
    </ligand>
</feature>
<comment type="pathway">
    <text evidence="2 14">Polyol metabolism; myo-inositol degradation into D-glucuronate; D-glucuronate from myo-inositol: step 1/1.</text>
</comment>
<evidence type="ECO:0000256" key="12">
    <source>
        <dbReference type="PIRSR" id="PIRSR607828-1"/>
    </source>
</evidence>
<keyword evidence="8 14" id="KW-0560">Oxidoreductase</keyword>
<keyword evidence="9 13" id="KW-0408">Iron</keyword>
<evidence type="ECO:0000256" key="15">
    <source>
        <dbReference type="SAM" id="MobiDB-lite"/>
    </source>
</evidence>
<evidence type="ECO:0000256" key="4">
    <source>
        <dbReference type="ARBA" id="ARBA00011919"/>
    </source>
</evidence>
<evidence type="ECO:0000256" key="13">
    <source>
        <dbReference type="PIRSR" id="PIRSR607828-2"/>
    </source>
</evidence>
<feature type="binding site" evidence="12">
    <location>
        <position position="26"/>
    </location>
    <ligand>
        <name>substrate</name>
    </ligand>
</feature>
<feature type="binding site" evidence="13">
    <location>
        <position position="245"/>
    </location>
    <ligand>
        <name>Fe cation</name>
        <dbReference type="ChEBI" id="CHEBI:24875"/>
        <label>1</label>
    </ligand>
</feature>
<protein>
    <recommendedName>
        <fullName evidence="5 14">Inositol oxygenase</fullName>
        <ecNumber evidence="4 14">1.13.99.1</ecNumber>
    </recommendedName>
    <alternativeName>
        <fullName evidence="10 14">Myo-inositol oxygenase</fullName>
    </alternativeName>
</protein>
<evidence type="ECO:0000256" key="1">
    <source>
        <dbReference type="ARBA" id="ARBA00004496"/>
    </source>
</evidence>
<keyword evidence="7 13" id="KW-0479">Metal-binding</keyword>
<feature type="binding site" evidence="12">
    <location>
        <begin position="138"/>
        <end position="139"/>
    </location>
    <ligand>
        <name>substrate</name>
    </ligand>
</feature>
<evidence type="ECO:0000256" key="9">
    <source>
        <dbReference type="ARBA" id="ARBA00023004"/>
    </source>
</evidence>
<dbReference type="PANTHER" id="PTHR12588">
    <property type="entry name" value="MYOINOSITOL OXYGENASE"/>
    <property type="match status" value="1"/>
</dbReference>
<dbReference type="EMBL" id="LT554895">
    <property type="protein sequence ID" value="SAM08442.1"/>
    <property type="molecule type" value="Genomic_DNA"/>
</dbReference>
<evidence type="ECO:0000256" key="5">
    <source>
        <dbReference type="ARBA" id="ARBA00019269"/>
    </source>
</evidence>
<dbReference type="SUPFAM" id="SSF109604">
    <property type="entry name" value="HD-domain/PDEase-like"/>
    <property type="match status" value="1"/>
</dbReference>
<feature type="region of interest" description="Disordered" evidence="15">
    <location>
        <begin position="1"/>
        <end position="29"/>
    </location>
</feature>
<dbReference type="EC" id="1.13.99.1" evidence="4 14"/>
<dbReference type="Proteomes" id="UP000078561">
    <property type="component" value="Unassembled WGS sequence"/>
</dbReference>